<dbReference type="Gene3D" id="1.20.1740.10">
    <property type="entry name" value="Amino acid/polyamine transporter I"/>
    <property type="match status" value="1"/>
</dbReference>
<dbReference type="PANTHER" id="PTHR47704">
    <property type="entry name" value="POTASSIUM TRANSPORTER KIMA"/>
    <property type="match status" value="1"/>
</dbReference>
<sequence length="626" mass="67332">MAGLDNLRRRLIGTPLPTSAHHAERYSNAEALAILSSDALSSVAYATQEIVLVLGMGGAAALGYTLPITALIVGLMLVVASSYRQTIKAYPHGGGSYRVSQQNLGQTAGLVAGASLSIDYVLTVAVSVAAGIAALTSYVPVLETERVPLCLLAVLAVMLANLRGVSSSARFLSVPTYLFMGAVVTLLVAGAIKTGLGQLPPLPIGEQQRLLEAAHQGSQGLQAIGPLLLMRAFSSGCAALTGIEAISDSVAAFRPTEWRNARRVLVVMVLLLAVMFSGISALASQSGLVVEDNGPTLLYQLGERIFGDGPLLFVLQFATLLILLLAANTAYADFPRLAAFLAQDGFLPRQLCSIGDRLVFSNGILALSAMAGLLLVLVEGSVSRLIPLYAVGVFISFTLSQAGMVMHWWKLRDRGWRSRALVNGVGATITAVVGAVLLISKFTQGAWVVVLAIPLLVLMYLRIRTHYDHVARRLRIVSDGRLTLPAPPPPGDGTPTVVLVGQLHRGSYEALCFARSIASDLVAVHVDLAGDQGEAFRAQWSRQLPDVALEVLPSPYRSLVDPVTRFVRRFEQEHHRDRHAFCMVVLPVFVTRHRWENLLHNQSTIRLRRALREHGTRVVTTVGFYL</sequence>
<evidence type="ECO:0000256" key="1">
    <source>
        <dbReference type="ARBA" id="ARBA00004141"/>
    </source>
</evidence>
<dbReference type="RefSeq" id="WP_323304457.1">
    <property type="nucleotide sequence ID" value="NZ_JAYGHX010000002.1"/>
</dbReference>
<name>A0ABU5RRG9_9CYAN</name>
<gene>
    <name evidence="6" type="ORF">VB738_03645</name>
</gene>
<feature type="transmembrane region" description="Helical" evidence="5">
    <location>
        <begin position="264"/>
        <end position="290"/>
    </location>
</feature>
<evidence type="ECO:0000256" key="5">
    <source>
        <dbReference type="SAM" id="Phobius"/>
    </source>
</evidence>
<dbReference type="Proteomes" id="UP001304461">
    <property type="component" value="Unassembled WGS sequence"/>
</dbReference>
<evidence type="ECO:0000256" key="3">
    <source>
        <dbReference type="ARBA" id="ARBA00022989"/>
    </source>
</evidence>
<accession>A0ABU5RRG9</accession>
<evidence type="ECO:0000256" key="2">
    <source>
        <dbReference type="ARBA" id="ARBA00022692"/>
    </source>
</evidence>
<feature type="transmembrane region" description="Helical" evidence="5">
    <location>
        <begin position="174"/>
        <end position="192"/>
    </location>
</feature>
<evidence type="ECO:0000313" key="6">
    <source>
        <dbReference type="EMBL" id="MEA5390349.1"/>
    </source>
</evidence>
<reference evidence="6 7" key="1">
    <citation type="submission" date="2023-12" db="EMBL/GenBank/DDBJ databases">
        <title>Baltic Sea Cyanobacteria.</title>
        <authorList>
            <person name="Delbaje E."/>
            <person name="Fewer D.P."/>
            <person name="Shishido T.K."/>
        </authorList>
    </citation>
    <scope>NUCLEOTIDE SEQUENCE [LARGE SCALE GENOMIC DNA]</scope>
    <source>
        <strain evidence="6 7">UHCC 0139</strain>
    </source>
</reference>
<dbReference type="PANTHER" id="PTHR47704:SF1">
    <property type="entry name" value="POTASSIUM TRANSPORTER KIMA"/>
    <property type="match status" value="1"/>
</dbReference>
<feature type="transmembrane region" description="Helical" evidence="5">
    <location>
        <begin position="421"/>
        <end position="439"/>
    </location>
</feature>
<evidence type="ECO:0000256" key="4">
    <source>
        <dbReference type="ARBA" id="ARBA00023136"/>
    </source>
</evidence>
<dbReference type="EMBL" id="JAYGHX010000002">
    <property type="protein sequence ID" value="MEA5390349.1"/>
    <property type="molecule type" value="Genomic_DNA"/>
</dbReference>
<dbReference type="InterPro" id="IPR002293">
    <property type="entry name" value="AA/rel_permease1"/>
</dbReference>
<evidence type="ECO:0000313" key="7">
    <source>
        <dbReference type="Proteomes" id="UP001304461"/>
    </source>
</evidence>
<organism evidence="6 7">
    <name type="scientific">Cyanobium gracile UHCC 0139</name>
    <dbReference type="NCBI Taxonomy" id="3110308"/>
    <lineage>
        <taxon>Bacteria</taxon>
        <taxon>Bacillati</taxon>
        <taxon>Cyanobacteriota</taxon>
        <taxon>Cyanophyceae</taxon>
        <taxon>Synechococcales</taxon>
        <taxon>Prochlorococcaceae</taxon>
        <taxon>Cyanobium</taxon>
    </lineage>
</organism>
<feature type="transmembrane region" description="Helical" evidence="5">
    <location>
        <begin position="358"/>
        <end position="377"/>
    </location>
</feature>
<feature type="transmembrane region" description="Helical" evidence="5">
    <location>
        <begin position="445"/>
        <end position="463"/>
    </location>
</feature>
<dbReference type="InterPro" id="IPR053153">
    <property type="entry name" value="APC_K+_Transporter"/>
</dbReference>
<comment type="caution">
    <text evidence="6">The sequence shown here is derived from an EMBL/GenBank/DDBJ whole genome shotgun (WGS) entry which is preliminary data.</text>
</comment>
<feature type="transmembrane region" description="Helical" evidence="5">
    <location>
        <begin position="310"/>
        <end position="331"/>
    </location>
</feature>
<feature type="transmembrane region" description="Helical" evidence="5">
    <location>
        <begin position="389"/>
        <end position="409"/>
    </location>
</feature>
<protein>
    <submittedName>
        <fullName evidence="6">APC family permease</fullName>
    </submittedName>
</protein>
<feature type="transmembrane region" description="Helical" evidence="5">
    <location>
        <begin position="146"/>
        <end position="162"/>
    </location>
</feature>
<keyword evidence="2 5" id="KW-0812">Transmembrane</keyword>
<proteinExistence type="predicted"/>
<keyword evidence="3 5" id="KW-1133">Transmembrane helix</keyword>
<feature type="transmembrane region" description="Helical" evidence="5">
    <location>
        <begin position="50"/>
        <end position="79"/>
    </location>
</feature>
<feature type="transmembrane region" description="Helical" evidence="5">
    <location>
        <begin position="120"/>
        <end position="140"/>
    </location>
</feature>
<comment type="subcellular location">
    <subcellularLocation>
        <location evidence="1">Membrane</location>
        <topology evidence="1">Multi-pass membrane protein</topology>
    </subcellularLocation>
</comment>
<dbReference type="Pfam" id="PF13520">
    <property type="entry name" value="AA_permease_2"/>
    <property type="match status" value="1"/>
</dbReference>
<keyword evidence="4 5" id="KW-0472">Membrane</keyword>
<keyword evidence="7" id="KW-1185">Reference proteome</keyword>